<name>A0AAY4CPG9_9TELE</name>
<dbReference type="Proteomes" id="UP000694580">
    <property type="component" value="Chromosome 18"/>
</dbReference>
<keyword evidence="10" id="KW-1185">Reference proteome</keyword>
<dbReference type="SMART" id="SM00409">
    <property type="entry name" value="IG"/>
    <property type="match status" value="1"/>
</dbReference>
<dbReference type="InterPro" id="IPR036058">
    <property type="entry name" value="Kazal_dom_sf"/>
</dbReference>
<dbReference type="FunFam" id="2.60.40.10:FF:000032">
    <property type="entry name" value="palladin isoform X1"/>
    <property type="match status" value="1"/>
</dbReference>
<evidence type="ECO:0000256" key="3">
    <source>
        <dbReference type="ARBA" id="ARBA00022729"/>
    </source>
</evidence>
<dbReference type="InterPro" id="IPR013098">
    <property type="entry name" value="Ig_I-set"/>
</dbReference>
<keyword evidence="4" id="KW-1015">Disulfide bond</keyword>
<evidence type="ECO:0000313" key="9">
    <source>
        <dbReference type="Ensembl" id="ENSDCDP00010034321.1"/>
    </source>
</evidence>
<dbReference type="GO" id="GO:0005615">
    <property type="term" value="C:extracellular space"/>
    <property type="evidence" value="ECO:0007669"/>
    <property type="project" value="TreeGrafter"/>
</dbReference>
<dbReference type="SUPFAM" id="SSF100895">
    <property type="entry name" value="Kazal-type serine protease inhibitors"/>
    <property type="match status" value="1"/>
</dbReference>
<dbReference type="Gene3D" id="3.30.60.30">
    <property type="match status" value="1"/>
</dbReference>
<feature type="signal peptide" evidence="6">
    <location>
        <begin position="1"/>
        <end position="18"/>
    </location>
</feature>
<dbReference type="GO" id="GO:0005520">
    <property type="term" value="F:insulin-like growth factor binding"/>
    <property type="evidence" value="ECO:0007669"/>
    <property type="project" value="InterPro"/>
</dbReference>
<dbReference type="InterPro" id="IPR009030">
    <property type="entry name" value="Growth_fac_rcpt_cys_sf"/>
</dbReference>
<keyword evidence="2" id="KW-0964">Secreted</keyword>
<dbReference type="CDD" id="cd00104">
    <property type="entry name" value="KAZAL_FS"/>
    <property type="match status" value="1"/>
</dbReference>
<protein>
    <submittedName>
        <fullName evidence="9">Uncharacterized protein</fullName>
    </submittedName>
</protein>
<dbReference type="Ensembl" id="ENSDCDT00010042764.1">
    <property type="protein sequence ID" value="ENSDCDP00010034321.1"/>
    <property type="gene ID" value="ENSDCDG00010022119.1"/>
</dbReference>
<dbReference type="PANTHER" id="PTHR14186:SF23">
    <property type="entry name" value="KAZAL-TYPE SERINE PEPTIDASE INHIBITOR DOMAIN 2"/>
    <property type="match status" value="1"/>
</dbReference>
<evidence type="ECO:0000256" key="5">
    <source>
        <dbReference type="ARBA" id="ARBA00023319"/>
    </source>
</evidence>
<comment type="subcellular location">
    <subcellularLocation>
        <location evidence="1">Secreted</location>
    </subcellularLocation>
</comment>
<dbReference type="PANTHER" id="PTHR14186">
    <property type="entry name" value="INSULIN-LIKE GROWTH FACTOR BINDING PROTEIN-RELATED"/>
    <property type="match status" value="1"/>
</dbReference>
<dbReference type="Gene3D" id="2.60.40.10">
    <property type="entry name" value="Immunoglobulins"/>
    <property type="match status" value="1"/>
</dbReference>
<keyword evidence="3 6" id="KW-0732">Signal</keyword>
<dbReference type="GO" id="GO:0001558">
    <property type="term" value="P:regulation of cell growth"/>
    <property type="evidence" value="ECO:0007669"/>
    <property type="project" value="InterPro"/>
</dbReference>
<dbReference type="Gene3D" id="4.10.40.20">
    <property type="match status" value="1"/>
</dbReference>
<dbReference type="InterPro" id="IPR000867">
    <property type="entry name" value="IGFBP-like"/>
</dbReference>
<keyword evidence="5" id="KW-0393">Immunoglobulin domain</keyword>
<dbReference type="InterPro" id="IPR003598">
    <property type="entry name" value="Ig_sub2"/>
</dbReference>
<organism evidence="9 10">
    <name type="scientific">Denticeps clupeoides</name>
    <name type="common">denticle herring</name>
    <dbReference type="NCBI Taxonomy" id="299321"/>
    <lineage>
        <taxon>Eukaryota</taxon>
        <taxon>Metazoa</taxon>
        <taxon>Chordata</taxon>
        <taxon>Craniata</taxon>
        <taxon>Vertebrata</taxon>
        <taxon>Euteleostomi</taxon>
        <taxon>Actinopterygii</taxon>
        <taxon>Neopterygii</taxon>
        <taxon>Teleostei</taxon>
        <taxon>Clupei</taxon>
        <taxon>Clupeiformes</taxon>
        <taxon>Denticipitoidei</taxon>
        <taxon>Denticipitidae</taxon>
        <taxon>Denticeps</taxon>
    </lineage>
</organism>
<dbReference type="GO" id="GO:0009966">
    <property type="term" value="P:regulation of signal transduction"/>
    <property type="evidence" value="ECO:0007669"/>
    <property type="project" value="TreeGrafter"/>
</dbReference>
<evidence type="ECO:0000259" key="7">
    <source>
        <dbReference type="PROSITE" id="PS50835"/>
    </source>
</evidence>
<dbReference type="PROSITE" id="PS51323">
    <property type="entry name" value="IGFBP_N_2"/>
    <property type="match status" value="1"/>
</dbReference>
<reference evidence="9" key="3">
    <citation type="submission" date="2025-09" db="UniProtKB">
        <authorList>
            <consortium name="Ensembl"/>
        </authorList>
    </citation>
    <scope>IDENTIFICATION</scope>
</reference>
<dbReference type="InterPro" id="IPR011390">
    <property type="entry name" value="IGFBP_rP_mac25"/>
</dbReference>
<evidence type="ECO:0000256" key="4">
    <source>
        <dbReference type="ARBA" id="ARBA00023157"/>
    </source>
</evidence>
<dbReference type="InterPro" id="IPR007110">
    <property type="entry name" value="Ig-like_dom"/>
</dbReference>
<dbReference type="AlphaFoldDB" id="A0AAY4CPG9"/>
<feature type="domain" description="IGFBP N-terminal" evidence="8">
    <location>
        <begin position="35"/>
        <end position="121"/>
    </location>
</feature>
<evidence type="ECO:0000313" key="10">
    <source>
        <dbReference type="Proteomes" id="UP000694580"/>
    </source>
</evidence>
<accession>A0AAY4CPG9</accession>
<dbReference type="SMART" id="SM00408">
    <property type="entry name" value="IGc2"/>
    <property type="match status" value="1"/>
</dbReference>
<dbReference type="Pfam" id="PF00219">
    <property type="entry name" value="IGFBP"/>
    <property type="match status" value="1"/>
</dbReference>
<dbReference type="SMART" id="SM00280">
    <property type="entry name" value="KAZAL"/>
    <property type="match status" value="1"/>
</dbReference>
<dbReference type="SUPFAM" id="SSF48726">
    <property type="entry name" value="Immunoglobulin"/>
    <property type="match status" value="1"/>
</dbReference>
<dbReference type="Pfam" id="PF00050">
    <property type="entry name" value="Kazal_1"/>
    <property type="match status" value="1"/>
</dbReference>
<evidence type="ECO:0000256" key="2">
    <source>
        <dbReference type="ARBA" id="ARBA00022525"/>
    </source>
</evidence>
<dbReference type="GeneTree" id="ENSGT00530000063555"/>
<dbReference type="Pfam" id="PF07679">
    <property type="entry name" value="I-set"/>
    <property type="match status" value="1"/>
</dbReference>
<feature type="chain" id="PRO_5044303210" evidence="6">
    <location>
        <begin position="19"/>
        <end position="304"/>
    </location>
</feature>
<dbReference type="PROSITE" id="PS50835">
    <property type="entry name" value="IG_LIKE"/>
    <property type="match status" value="1"/>
</dbReference>
<sequence>MDLILVTFALVLAIPGEPLPIERLQNVNWQHGLRPGEGCPKKCQADQCPVPERLLHCPAGRVRDGCGCCWECGNGEGQLCDPDSSTRTSFYGRCTEGLRCRVPRRGNASLAAAPKAVCMCARQEVLCGTDGKTYENVCQIRDGQRRRPKGNRLEVAYQGPCKAKPVITIAPRDAHMLEGSDVIFACEVSSFPVTSIQWRREGDPIFMPADESNMAMQAHGGQKRFELTGWLQIQGVRRDDEGVYTCTATNAFGQVSASARLQVVEKGMFETHSPIDQKTQVQTPLTTIGQSISSPNYHCLSSSL</sequence>
<dbReference type="InterPro" id="IPR003599">
    <property type="entry name" value="Ig_sub"/>
</dbReference>
<dbReference type="InterPro" id="IPR002350">
    <property type="entry name" value="Kazal_dom"/>
</dbReference>
<proteinExistence type="predicted"/>
<dbReference type="InterPro" id="IPR013783">
    <property type="entry name" value="Ig-like_fold"/>
</dbReference>
<dbReference type="InterPro" id="IPR036179">
    <property type="entry name" value="Ig-like_dom_sf"/>
</dbReference>
<reference evidence="9 10" key="1">
    <citation type="submission" date="2020-06" db="EMBL/GenBank/DDBJ databases">
        <authorList>
            <consortium name="Wellcome Sanger Institute Data Sharing"/>
        </authorList>
    </citation>
    <scope>NUCLEOTIDE SEQUENCE [LARGE SCALE GENOMIC DNA]</scope>
</reference>
<evidence type="ECO:0000256" key="1">
    <source>
        <dbReference type="ARBA" id="ARBA00004613"/>
    </source>
</evidence>
<evidence type="ECO:0000259" key="8">
    <source>
        <dbReference type="PROSITE" id="PS51323"/>
    </source>
</evidence>
<dbReference type="SUPFAM" id="SSF57184">
    <property type="entry name" value="Growth factor receptor domain"/>
    <property type="match status" value="1"/>
</dbReference>
<reference evidence="9" key="2">
    <citation type="submission" date="2025-08" db="UniProtKB">
        <authorList>
            <consortium name="Ensembl"/>
        </authorList>
    </citation>
    <scope>IDENTIFICATION</scope>
</reference>
<dbReference type="SMART" id="SM00121">
    <property type="entry name" value="IB"/>
    <property type="match status" value="1"/>
</dbReference>
<feature type="domain" description="Ig-like" evidence="7">
    <location>
        <begin position="165"/>
        <end position="262"/>
    </location>
</feature>
<evidence type="ECO:0000256" key="6">
    <source>
        <dbReference type="SAM" id="SignalP"/>
    </source>
</evidence>